<keyword evidence="8" id="KW-1185">Reference proteome</keyword>
<feature type="transmembrane region" description="Helical" evidence="6">
    <location>
        <begin position="141"/>
        <end position="163"/>
    </location>
</feature>
<reference evidence="7" key="1">
    <citation type="submission" date="2023-01" db="EMBL/GenBank/DDBJ databases">
        <title>Xenophilus mangrovi sp. nov., isolated from soil of Mangrove nature reserve.</title>
        <authorList>
            <person name="Xu S."/>
            <person name="Liu Z."/>
            <person name="Xu Y."/>
        </authorList>
    </citation>
    <scope>NUCLEOTIDE SEQUENCE</scope>
    <source>
        <strain evidence="7">YW8</strain>
    </source>
</reference>
<comment type="caution">
    <text evidence="7">The sequence shown here is derived from an EMBL/GenBank/DDBJ whole genome shotgun (WGS) entry which is preliminary data.</text>
</comment>
<dbReference type="RefSeq" id="WP_271426741.1">
    <property type="nucleotide sequence ID" value="NZ_JAQIPB010000001.1"/>
</dbReference>
<evidence type="ECO:0000313" key="7">
    <source>
        <dbReference type="EMBL" id="MDA7415490.1"/>
    </source>
</evidence>
<evidence type="ECO:0000256" key="2">
    <source>
        <dbReference type="ARBA" id="ARBA00022475"/>
    </source>
</evidence>
<sequence length="483" mass="53819">MNLRTILGFALGPIVGGLLSLATLPMLSWHFSSSDIGRFNIYQVLVGFSLVAILFGLDQAYIREFHDTPDQKKLLKSCIEPSLYALVVLVVLAVFFASSLSIIFYDKERSIYIYLSALSIALTVISRYFSLILRMSERGFAFSISQILAKFLLLAVIAILIFLDIGHDFLHLMIASLVSLGASAVMSAWWSKKQWIGLWNEDISRRDQVKYVQYGMPLVGAGFAYWGLTAINTIALRFTADLNALGVYAMAMNFAGLGTLLQMIFATIWAPVIYRWTAEHRNLQYVDKLINYVCIAVALAWVGTGLFSWIIELVLPSEYRDVKYLLACCMLPPLFYLLSEATVTGVNVARKTSYALWAVLVALLVNLIFAAWLIPSYGVVGAAISSAVTYFLFFVLRTEAAGVAWRPVQGRFRMYVVGAAMLIASVVYAVHGQQLSAKADVIFWIAVLVIILLKFGRTLFEFPGFLRQLTVSEVLQESKNRSA</sequence>
<feature type="transmembrane region" description="Helical" evidence="6">
    <location>
        <begin position="111"/>
        <end position="129"/>
    </location>
</feature>
<dbReference type="InterPro" id="IPR002797">
    <property type="entry name" value="Polysacc_synth"/>
</dbReference>
<feature type="transmembrane region" description="Helical" evidence="6">
    <location>
        <begin position="442"/>
        <end position="460"/>
    </location>
</feature>
<dbReference type="EMBL" id="JAQIPB010000001">
    <property type="protein sequence ID" value="MDA7415490.1"/>
    <property type="molecule type" value="Genomic_DNA"/>
</dbReference>
<accession>A0AAE3SYH1</accession>
<dbReference type="Pfam" id="PF01943">
    <property type="entry name" value="Polysacc_synt"/>
    <property type="match status" value="1"/>
</dbReference>
<keyword evidence="5 6" id="KW-0472">Membrane</keyword>
<feature type="transmembrane region" description="Helical" evidence="6">
    <location>
        <begin position="323"/>
        <end position="343"/>
    </location>
</feature>
<feature type="transmembrane region" description="Helical" evidence="6">
    <location>
        <begin position="41"/>
        <end position="62"/>
    </location>
</feature>
<evidence type="ECO:0000256" key="6">
    <source>
        <dbReference type="SAM" id="Phobius"/>
    </source>
</evidence>
<feature type="transmembrane region" description="Helical" evidence="6">
    <location>
        <begin position="169"/>
        <end position="190"/>
    </location>
</feature>
<keyword evidence="2" id="KW-1003">Cell membrane</keyword>
<proteinExistence type="predicted"/>
<evidence type="ECO:0000313" key="8">
    <source>
        <dbReference type="Proteomes" id="UP001212602"/>
    </source>
</evidence>
<feature type="transmembrane region" description="Helical" evidence="6">
    <location>
        <begin position="7"/>
        <end position="29"/>
    </location>
</feature>
<keyword evidence="3 6" id="KW-0812">Transmembrane</keyword>
<dbReference type="PANTHER" id="PTHR30250">
    <property type="entry name" value="PST FAMILY PREDICTED COLANIC ACID TRANSPORTER"/>
    <property type="match status" value="1"/>
</dbReference>
<feature type="transmembrane region" description="Helical" evidence="6">
    <location>
        <begin position="83"/>
        <end position="105"/>
    </location>
</feature>
<organism evidence="7 8">
    <name type="scientific">Xenophilus arseniciresistens</name>
    <dbReference type="NCBI Taxonomy" id="1283306"/>
    <lineage>
        <taxon>Bacteria</taxon>
        <taxon>Pseudomonadati</taxon>
        <taxon>Pseudomonadota</taxon>
        <taxon>Betaproteobacteria</taxon>
        <taxon>Burkholderiales</taxon>
        <taxon>Comamonadaceae</taxon>
        <taxon>Xenophilus</taxon>
    </lineage>
</organism>
<feature type="transmembrane region" description="Helical" evidence="6">
    <location>
        <begin position="289"/>
        <end position="311"/>
    </location>
</feature>
<protein>
    <submittedName>
        <fullName evidence="7">Oligosaccharide flippase family protein</fullName>
    </submittedName>
</protein>
<evidence type="ECO:0000256" key="3">
    <source>
        <dbReference type="ARBA" id="ARBA00022692"/>
    </source>
</evidence>
<feature type="transmembrane region" description="Helical" evidence="6">
    <location>
        <begin position="412"/>
        <end position="430"/>
    </location>
</feature>
<feature type="transmembrane region" description="Helical" evidence="6">
    <location>
        <begin position="254"/>
        <end position="277"/>
    </location>
</feature>
<evidence type="ECO:0000256" key="1">
    <source>
        <dbReference type="ARBA" id="ARBA00004651"/>
    </source>
</evidence>
<dbReference type="AlphaFoldDB" id="A0AAE3SYH1"/>
<name>A0AAE3SYH1_9BURK</name>
<comment type="subcellular location">
    <subcellularLocation>
        <location evidence="1">Cell membrane</location>
        <topology evidence="1">Multi-pass membrane protein</topology>
    </subcellularLocation>
</comment>
<dbReference type="Proteomes" id="UP001212602">
    <property type="component" value="Unassembled WGS sequence"/>
</dbReference>
<dbReference type="PANTHER" id="PTHR30250:SF11">
    <property type="entry name" value="O-ANTIGEN TRANSPORTER-RELATED"/>
    <property type="match status" value="1"/>
</dbReference>
<feature type="transmembrane region" description="Helical" evidence="6">
    <location>
        <begin position="380"/>
        <end position="400"/>
    </location>
</feature>
<feature type="transmembrane region" description="Helical" evidence="6">
    <location>
        <begin position="211"/>
        <end position="234"/>
    </location>
</feature>
<evidence type="ECO:0000256" key="5">
    <source>
        <dbReference type="ARBA" id="ARBA00023136"/>
    </source>
</evidence>
<gene>
    <name evidence="7" type="ORF">PGB34_03860</name>
</gene>
<dbReference type="InterPro" id="IPR050833">
    <property type="entry name" value="Poly_Biosynth_Transport"/>
</dbReference>
<feature type="transmembrane region" description="Helical" evidence="6">
    <location>
        <begin position="355"/>
        <end position="374"/>
    </location>
</feature>
<dbReference type="GO" id="GO:0005886">
    <property type="term" value="C:plasma membrane"/>
    <property type="evidence" value="ECO:0007669"/>
    <property type="project" value="UniProtKB-SubCell"/>
</dbReference>
<evidence type="ECO:0000256" key="4">
    <source>
        <dbReference type="ARBA" id="ARBA00022989"/>
    </source>
</evidence>
<keyword evidence="4 6" id="KW-1133">Transmembrane helix</keyword>